<evidence type="ECO:0000313" key="1">
    <source>
        <dbReference type="EMBL" id="KAJ4954195.1"/>
    </source>
</evidence>
<gene>
    <name evidence="1" type="ORF">NE237_031027</name>
</gene>
<organism evidence="1 2">
    <name type="scientific">Protea cynaroides</name>
    <dbReference type="NCBI Taxonomy" id="273540"/>
    <lineage>
        <taxon>Eukaryota</taxon>
        <taxon>Viridiplantae</taxon>
        <taxon>Streptophyta</taxon>
        <taxon>Embryophyta</taxon>
        <taxon>Tracheophyta</taxon>
        <taxon>Spermatophyta</taxon>
        <taxon>Magnoliopsida</taxon>
        <taxon>Proteales</taxon>
        <taxon>Proteaceae</taxon>
        <taxon>Protea</taxon>
    </lineage>
</organism>
<keyword evidence="2" id="KW-1185">Reference proteome</keyword>
<sequence length="144" mass="15619">MRAGLSVLNAAAARSKEGDGSPLVRERRQIPQKDTNDNNVVVVLAHYALPCAWCGFLPTANDPIASGLRRQAERQPHIWIIGDQDSRFLSNSHGGESGFNPRIGFLTGSAEEVLFVYVESGRMVEGFFGKDGIADSAIFDCPGR</sequence>
<dbReference type="EMBL" id="JAMYWD010000012">
    <property type="protein sequence ID" value="KAJ4954195.1"/>
    <property type="molecule type" value="Genomic_DNA"/>
</dbReference>
<evidence type="ECO:0000313" key="2">
    <source>
        <dbReference type="Proteomes" id="UP001141806"/>
    </source>
</evidence>
<protein>
    <submittedName>
        <fullName evidence="1">Uncharacterized protein</fullName>
    </submittedName>
</protein>
<accession>A0A9Q0GVB4</accession>
<dbReference type="Proteomes" id="UP001141806">
    <property type="component" value="Unassembled WGS sequence"/>
</dbReference>
<proteinExistence type="predicted"/>
<reference evidence="1" key="1">
    <citation type="journal article" date="2023" name="Plant J.">
        <title>The genome of the king protea, Protea cynaroides.</title>
        <authorList>
            <person name="Chang J."/>
            <person name="Duong T.A."/>
            <person name="Schoeman C."/>
            <person name="Ma X."/>
            <person name="Roodt D."/>
            <person name="Barker N."/>
            <person name="Li Z."/>
            <person name="Van de Peer Y."/>
            <person name="Mizrachi E."/>
        </authorList>
    </citation>
    <scope>NUCLEOTIDE SEQUENCE</scope>
    <source>
        <tissue evidence="1">Young leaves</tissue>
    </source>
</reference>
<dbReference type="AlphaFoldDB" id="A0A9Q0GVB4"/>
<comment type="caution">
    <text evidence="1">The sequence shown here is derived from an EMBL/GenBank/DDBJ whole genome shotgun (WGS) entry which is preliminary data.</text>
</comment>
<name>A0A9Q0GVB4_9MAGN</name>